<dbReference type="EMBL" id="SMNA01000006">
    <property type="protein sequence ID" value="TDE92576.1"/>
    <property type="molecule type" value="Genomic_DNA"/>
</dbReference>
<feature type="compositionally biased region" description="Polar residues" evidence="1">
    <location>
        <begin position="228"/>
        <end position="258"/>
    </location>
</feature>
<dbReference type="SUPFAM" id="SSF52833">
    <property type="entry name" value="Thioredoxin-like"/>
    <property type="match status" value="1"/>
</dbReference>
<accession>A0ABY2E258</accession>
<reference evidence="4 5" key="1">
    <citation type="submission" date="2019-03" db="EMBL/GenBank/DDBJ databases">
        <title>Genomic features of bacteria from cold environments.</title>
        <authorList>
            <person name="Shen L."/>
        </authorList>
    </citation>
    <scope>NUCLEOTIDE SEQUENCE [LARGE SCALE GENOMIC DNA]</scope>
    <source>
        <strain evidence="5">T3246-1</strain>
    </source>
</reference>
<dbReference type="Proteomes" id="UP000504882">
    <property type="component" value="Unassembled WGS sequence"/>
</dbReference>
<comment type="caution">
    <text evidence="4">The sequence shown here is derived from an EMBL/GenBank/DDBJ whole genome shotgun (WGS) entry which is preliminary data.</text>
</comment>
<keyword evidence="2" id="KW-0812">Transmembrane</keyword>
<sequence length="264" mass="27818">MTWSPSGRRATRRCARTCGAATPSTPGPRTHAPRPRIAAPRAEPEHAPPGEPVHDPDGSGVRRHAAVGRPSLGAVDPDVLFRASAVVALLGLTSFAWWFATRRRGELRPVRTRRSTSAGRREPAPPTLDRVRTAVAVTAGARATVVQISAEYCSPCRRSAALWTDLVATDPALAFVEVDGGQHLDLTREFGVLSTPTSLLFDTDGTLVGRIGGAPTRVQATQALAHSANTIGLTRPNNSTDPNNSAGSAGTDNSTTTDRIGAER</sequence>
<evidence type="ECO:0000259" key="3">
    <source>
        <dbReference type="Pfam" id="PF00085"/>
    </source>
</evidence>
<evidence type="ECO:0000256" key="2">
    <source>
        <dbReference type="SAM" id="Phobius"/>
    </source>
</evidence>
<dbReference type="InterPro" id="IPR036249">
    <property type="entry name" value="Thioredoxin-like_sf"/>
</dbReference>
<name>A0ABY2E258_9MICO</name>
<keyword evidence="5" id="KW-1185">Reference proteome</keyword>
<dbReference type="Pfam" id="PF00085">
    <property type="entry name" value="Thioredoxin"/>
    <property type="match status" value="1"/>
</dbReference>
<feature type="compositionally biased region" description="Basic and acidic residues" evidence="1">
    <location>
        <begin position="42"/>
        <end position="57"/>
    </location>
</feature>
<feature type="region of interest" description="Disordered" evidence="1">
    <location>
        <begin position="1"/>
        <end position="64"/>
    </location>
</feature>
<evidence type="ECO:0000313" key="4">
    <source>
        <dbReference type="EMBL" id="TDE92576.1"/>
    </source>
</evidence>
<keyword evidence="2" id="KW-1133">Transmembrane helix</keyword>
<organism evidence="4 5">
    <name type="scientific">Occultella glacieicola</name>
    <dbReference type="NCBI Taxonomy" id="2518684"/>
    <lineage>
        <taxon>Bacteria</taxon>
        <taxon>Bacillati</taxon>
        <taxon>Actinomycetota</taxon>
        <taxon>Actinomycetes</taxon>
        <taxon>Micrococcales</taxon>
        <taxon>Ruaniaceae</taxon>
        <taxon>Occultella</taxon>
    </lineage>
</organism>
<protein>
    <submittedName>
        <fullName evidence="4">Thioredoxin</fullName>
    </submittedName>
</protein>
<evidence type="ECO:0000256" key="1">
    <source>
        <dbReference type="SAM" id="MobiDB-lite"/>
    </source>
</evidence>
<dbReference type="Gene3D" id="3.40.30.10">
    <property type="entry name" value="Glutaredoxin"/>
    <property type="match status" value="1"/>
</dbReference>
<keyword evidence="2" id="KW-0472">Membrane</keyword>
<dbReference type="InterPro" id="IPR013766">
    <property type="entry name" value="Thioredoxin_domain"/>
</dbReference>
<proteinExistence type="predicted"/>
<evidence type="ECO:0000313" key="5">
    <source>
        <dbReference type="Proteomes" id="UP000504882"/>
    </source>
</evidence>
<feature type="transmembrane region" description="Helical" evidence="2">
    <location>
        <begin position="79"/>
        <end position="100"/>
    </location>
</feature>
<feature type="domain" description="Thioredoxin" evidence="3">
    <location>
        <begin position="137"/>
        <end position="217"/>
    </location>
</feature>
<dbReference type="CDD" id="cd02947">
    <property type="entry name" value="TRX_family"/>
    <property type="match status" value="1"/>
</dbReference>
<feature type="region of interest" description="Disordered" evidence="1">
    <location>
        <begin position="228"/>
        <end position="264"/>
    </location>
</feature>
<gene>
    <name evidence="4" type="ORF">EXU48_13600</name>
</gene>